<dbReference type="RefSeq" id="XP_029405048.2">
    <property type="nucleotide sequence ID" value="XM_029549188.2"/>
</dbReference>
<evidence type="ECO:0000256" key="1">
    <source>
        <dbReference type="SAM" id="MobiDB-lite"/>
    </source>
</evidence>
<organism evidence="3 4">
    <name type="scientific">Bactrocera dorsalis</name>
    <name type="common">Oriental fruit fly</name>
    <name type="synonym">Dacus dorsalis</name>
    <dbReference type="NCBI Taxonomy" id="27457"/>
    <lineage>
        <taxon>Eukaryota</taxon>
        <taxon>Metazoa</taxon>
        <taxon>Ecdysozoa</taxon>
        <taxon>Arthropoda</taxon>
        <taxon>Hexapoda</taxon>
        <taxon>Insecta</taxon>
        <taxon>Pterygota</taxon>
        <taxon>Neoptera</taxon>
        <taxon>Endopterygota</taxon>
        <taxon>Diptera</taxon>
        <taxon>Brachycera</taxon>
        <taxon>Muscomorpha</taxon>
        <taxon>Tephritoidea</taxon>
        <taxon>Tephritidae</taxon>
        <taxon>Bactrocera</taxon>
        <taxon>Bactrocera</taxon>
    </lineage>
</organism>
<gene>
    <name evidence="4" type="primary">LOC115065942</name>
</gene>
<accession>A0A8N4KY33</accession>
<evidence type="ECO:0000313" key="3">
    <source>
        <dbReference type="Proteomes" id="UP001652620"/>
    </source>
</evidence>
<dbReference type="KEGG" id="bdr:115065942"/>
<feature type="signal peptide" evidence="2">
    <location>
        <begin position="1"/>
        <end position="22"/>
    </location>
</feature>
<evidence type="ECO:0000256" key="2">
    <source>
        <dbReference type="SAM" id="SignalP"/>
    </source>
</evidence>
<keyword evidence="3" id="KW-1185">Reference proteome</keyword>
<feature type="compositionally biased region" description="Polar residues" evidence="1">
    <location>
        <begin position="76"/>
        <end position="89"/>
    </location>
</feature>
<evidence type="ECO:0000313" key="4">
    <source>
        <dbReference type="RefSeq" id="XP_029405048.2"/>
    </source>
</evidence>
<name>A0A8N4KY33_BACDO</name>
<feature type="chain" id="PRO_5046686252" evidence="2">
    <location>
        <begin position="23"/>
        <end position="101"/>
    </location>
</feature>
<dbReference type="GeneID" id="115065942"/>
<dbReference type="PROSITE" id="PS51257">
    <property type="entry name" value="PROKAR_LIPOPROTEIN"/>
    <property type="match status" value="1"/>
</dbReference>
<feature type="region of interest" description="Disordered" evidence="1">
    <location>
        <begin position="76"/>
        <end position="101"/>
    </location>
</feature>
<sequence length="101" mass="11289">MWKDYKIVICFAMFALFGVTLACSGPQIQAKFIELQETMRELTTAVTSACSGPQIQAIFIELQETMRELTTSILKLNPNGENSSGNDNKNPLEDFKPIIPF</sequence>
<dbReference type="AlphaFoldDB" id="A0A8N4KY33"/>
<proteinExistence type="predicted"/>
<keyword evidence="2" id="KW-0732">Signal</keyword>
<protein>
    <submittedName>
        <fullName evidence="4">Uncharacterized protein LOC115065942</fullName>
    </submittedName>
</protein>
<feature type="compositionally biased region" description="Basic and acidic residues" evidence="1">
    <location>
        <begin position="90"/>
        <end position="101"/>
    </location>
</feature>
<dbReference type="Proteomes" id="UP001652620">
    <property type="component" value="Chromosome 4"/>
</dbReference>
<reference evidence="4" key="1">
    <citation type="submission" date="2025-08" db="UniProtKB">
        <authorList>
            <consortium name="RefSeq"/>
        </authorList>
    </citation>
    <scope>IDENTIFICATION</scope>
    <source>
        <tissue evidence="4">Adult</tissue>
    </source>
</reference>